<sequence length="120" mass="14121">PKRTPRPCRSLGCSGLTRERHGYCEQHKQQASGWTQWQKNKGNRHQRGYGKQWERLRKLVLERDTYLCQVCLLMNKYTPANIVDHIKPKSQGGNDALENLQAICRPCHQKKTDQEKNHQR</sequence>
<keyword evidence="2" id="KW-0378">Hydrolase</keyword>
<dbReference type="Gene3D" id="1.10.30.50">
    <property type="match status" value="1"/>
</dbReference>
<dbReference type="InterPro" id="IPR003615">
    <property type="entry name" value="HNH_nuc"/>
</dbReference>
<evidence type="ECO:0000256" key="3">
    <source>
        <dbReference type="ARBA" id="ARBA00038412"/>
    </source>
</evidence>
<dbReference type="GO" id="GO:0005829">
    <property type="term" value="C:cytosol"/>
    <property type="evidence" value="ECO:0007669"/>
    <property type="project" value="TreeGrafter"/>
</dbReference>
<keyword evidence="7" id="KW-1185">Reference proteome</keyword>
<gene>
    <name evidence="6" type="ORF">H0A36_30955</name>
</gene>
<dbReference type="GO" id="GO:0016787">
    <property type="term" value="F:hydrolase activity"/>
    <property type="evidence" value="ECO:0007669"/>
    <property type="project" value="UniProtKB-KW"/>
</dbReference>
<comment type="similarity">
    <text evidence="3">Belongs to the HNH nuclease family.</text>
</comment>
<reference evidence="6 7" key="1">
    <citation type="submission" date="2020-07" db="EMBL/GenBank/DDBJ databases">
        <title>Endozoicomonas sp. nov., isolated from sediment.</title>
        <authorList>
            <person name="Gu T."/>
        </authorList>
    </citation>
    <scope>NUCLEOTIDE SEQUENCE [LARGE SCALE GENOMIC DNA]</scope>
    <source>
        <strain evidence="6 7">SM1973</strain>
    </source>
</reference>
<keyword evidence="6" id="KW-0255">Endonuclease</keyword>
<protein>
    <recommendedName>
        <fullName evidence="4">Putative HNH nuclease YajD</fullName>
    </recommendedName>
</protein>
<feature type="domain" description="HNH nuclease" evidence="5">
    <location>
        <begin position="55"/>
        <end position="109"/>
    </location>
</feature>
<evidence type="ECO:0000256" key="1">
    <source>
        <dbReference type="ARBA" id="ARBA00022722"/>
    </source>
</evidence>
<comment type="caution">
    <text evidence="6">The sequence shown here is derived from an EMBL/GenBank/DDBJ whole genome shotgun (WGS) entry which is preliminary data.</text>
</comment>
<dbReference type="GO" id="GO:0008270">
    <property type="term" value="F:zinc ion binding"/>
    <property type="evidence" value="ECO:0007669"/>
    <property type="project" value="InterPro"/>
</dbReference>
<organism evidence="6 7">
    <name type="scientific">Spartinivicinus marinus</name>
    <dbReference type="NCBI Taxonomy" id="2994442"/>
    <lineage>
        <taxon>Bacteria</taxon>
        <taxon>Pseudomonadati</taxon>
        <taxon>Pseudomonadota</taxon>
        <taxon>Gammaproteobacteria</taxon>
        <taxon>Oceanospirillales</taxon>
        <taxon>Zooshikellaceae</taxon>
        <taxon>Spartinivicinus</taxon>
    </lineage>
</organism>
<proteinExistence type="inferred from homology"/>
<evidence type="ECO:0000313" key="7">
    <source>
        <dbReference type="Proteomes" id="UP000569732"/>
    </source>
</evidence>
<dbReference type="AlphaFoldDB" id="A0A853IN43"/>
<evidence type="ECO:0000256" key="2">
    <source>
        <dbReference type="ARBA" id="ARBA00022801"/>
    </source>
</evidence>
<dbReference type="InterPro" id="IPR002711">
    <property type="entry name" value="HNH"/>
</dbReference>
<evidence type="ECO:0000256" key="4">
    <source>
        <dbReference type="ARBA" id="ARBA00040194"/>
    </source>
</evidence>
<accession>A0A853IN43</accession>
<dbReference type="GO" id="GO:0003676">
    <property type="term" value="F:nucleic acid binding"/>
    <property type="evidence" value="ECO:0007669"/>
    <property type="project" value="InterPro"/>
</dbReference>
<dbReference type="SMART" id="SM00507">
    <property type="entry name" value="HNHc"/>
    <property type="match status" value="1"/>
</dbReference>
<dbReference type="PANTHER" id="PTHR41286:SF1">
    <property type="entry name" value="HNH NUCLEASE YAJD-RELATED"/>
    <property type="match status" value="1"/>
</dbReference>
<dbReference type="EMBL" id="JACCKB010000504">
    <property type="protein sequence ID" value="NYZ70435.1"/>
    <property type="molecule type" value="Genomic_DNA"/>
</dbReference>
<dbReference type="RefSeq" id="WP_180572260.1">
    <property type="nucleotide sequence ID" value="NZ_JACCKB010000504.1"/>
</dbReference>
<dbReference type="Proteomes" id="UP000569732">
    <property type="component" value="Unassembled WGS sequence"/>
</dbReference>
<dbReference type="PANTHER" id="PTHR41286">
    <property type="entry name" value="HNH NUCLEASE YAJD-RELATED"/>
    <property type="match status" value="1"/>
</dbReference>
<name>A0A853IN43_9GAMM</name>
<dbReference type="GO" id="GO:0004519">
    <property type="term" value="F:endonuclease activity"/>
    <property type="evidence" value="ECO:0007669"/>
    <property type="project" value="UniProtKB-KW"/>
</dbReference>
<evidence type="ECO:0000259" key="5">
    <source>
        <dbReference type="SMART" id="SM00507"/>
    </source>
</evidence>
<evidence type="ECO:0000313" key="6">
    <source>
        <dbReference type="EMBL" id="NYZ70435.1"/>
    </source>
</evidence>
<dbReference type="CDD" id="cd00085">
    <property type="entry name" value="HNHc"/>
    <property type="match status" value="1"/>
</dbReference>
<dbReference type="Pfam" id="PF01844">
    <property type="entry name" value="HNH"/>
    <property type="match status" value="1"/>
</dbReference>
<keyword evidence="1" id="KW-0540">Nuclease</keyword>
<feature type="non-terminal residue" evidence="6">
    <location>
        <position position="1"/>
    </location>
</feature>